<sequence>MQLNEQQLFTPIIPISYHGQVSQKNKDINIPYFVSRFIGQIIPLFTKVSRTNNLQSINFKELDVLIKHLSDYVYFGDLLGISADIEERAEQKIQFIFNIYSQTATKKDISFSKIGQGGLSGDIKKTNDALDYVVAKKYSNYYLWTTTIFTTTDIHKAFEKPLLEAIGACNDPFHVSQRTQMPSLPEMCAA</sequence>
<protein>
    <submittedName>
        <fullName evidence="1">Uncharacterized protein</fullName>
    </submittedName>
</protein>
<proteinExistence type="predicted"/>
<dbReference type="OrthoDB" id="2238225at2759"/>
<keyword evidence="2" id="KW-1185">Reference proteome</keyword>
<accession>A0A0B7MNR6</accession>
<dbReference type="EMBL" id="LN719300">
    <property type="protein sequence ID" value="CEP07451.1"/>
    <property type="molecule type" value="Genomic_DNA"/>
</dbReference>
<dbReference type="Proteomes" id="UP000054107">
    <property type="component" value="Unassembled WGS sequence"/>
</dbReference>
<evidence type="ECO:0000313" key="1">
    <source>
        <dbReference type="EMBL" id="CEP07451.1"/>
    </source>
</evidence>
<reference evidence="1 2" key="1">
    <citation type="submission" date="2014-09" db="EMBL/GenBank/DDBJ databases">
        <authorList>
            <person name="Ellenberger Sabrina"/>
        </authorList>
    </citation>
    <scope>NUCLEOTIDE SEQUENCE [LARGE SCALE GENOMIC DNA]</scope>
    <source>
        <strain evidence="1 2">CBS 412.66</strain>
    </source>
</reference>
<evidence type="ECO:0000313" key="2">
    <source>
        <dbReference type="Proteomes" id="UP000054107"/>
    </source>
</evidence>
<feature type="non-terminal residue" evidence="1">
    <location>
        <position position="190"/>
    </location>
</feature>
<organism evidence="1 2">
    <name type="scientific">Parasitella parasitica</name>
    <dbReference type="NCBI Taxonomy" id="35722"/>
    <lineage>
        <taxon>Eukaryota</taxon>
        <taxon>Fungi</taxon>
        <taxon>Fungi incertae sedis</taxon>
        <taxon>Mucoromycota</taxon>
        <taxon>Mucoromycotina</taxon>
        <taxon>Mucoromycetes</taxon>
        <taxon>Mucorales</taxon>
        <taxon>Mucorineae</taxon>
        <taxon>Mucoraceae</taxon>
        <taxon>Parasitella</taxon>
    </lineage>
</organism>
<name>A0A0B7MNR6_9FUNG</name>
<gene>
    <name evidence="1" type="primary">PARPA_00747.1 scaffold 1156</name>
</gene>
<dbReference type="AlphaFoldDB" id="A0A0B7MNR6"/>